<gene>
    <name evidence="1" type="ORF">CCACVL1_02077</name>
</gene>
<dbReference type="OrthoDB" id="10461712at2759"/>
<dbReference type="Proteomes" id="UP000188268">
    <property type="component" value="Unassembled WGS sequence"/>
</dbReference>
<dbReference type="Gramene" id="OMP05001">
    <property type="protein sequence ID" value="OMP05001"/>
    <property type="gene ID" value="CCACVL1_02077"/>
</dbReference>
<dbReference type="AlphaFoldDB" id="A0A1R3KD36"/>
<sequence>MDDIDTEILREIQRKLTLRQLELKLEFVIDRAISNFQRKLTQGLKELSKARVAKVEDASVKTEIEESSVDSEGTTIAININKDASILTNIASPEYSESCIDAIVENPSKMEDESESTETGDFIHNEIPTTETKLLTLPATTLVPIESSNAFLLEGPKLSTGWVVEPYFVLNIFTQKSTSMVGFEGLPLVTMELPLDVFIRFRPGALVLNYLTDFDRKSSLIIHVCKLFDEMPEPDIALRTPLFSDYYLIGNIQHIIFYNAIVMRFVTSPWNGIVVGCSLLFEAQKFMCASIVCGTSVGLLQFGKQVKHAHALRTRGSSERDLCGCSLIIEGKQMCYGMNEGSGVVFNEFLMQYLYGDMLMLGNLVKIKLDEFKDASIYGPNFFRQPCYELDHHDKLKPAWFMASGIILILVAKTLENVIVLIVVPSAEPNFLKSHMLGANNVLGGVPCFILGDKDDFMEGGYMHRLISHFSLELGKSSRNHVLKEPCYDFNDDQFRNILWWLEIVMEPRKGSIVKINCADGVDLVTCWLGIEQLSPTYDAIGLIIKEPFVCLEYFILAYIEENDIRIIARKSILGVQLQMKELVSIKMLAKMFSWIGTSSWVFTHIAKNSAALMNFERSENNWIGDSSTFNAYGLVVLNFSPRKPLGATQQQDYGFFKAWERP</sequence>
<proteinExistence type="predicted"/>
<accession>A0A1R3KD36</accession>
<name>A0A1R3KD36_COCAP</name>
<keyword evidence="2" id="KW-1185">Reference proteome</keyword>
<protein>
    <submittedName>
        <fullName evidence="1">Uncharacterized protein</fullName>
    </submittedName>
</protein>
<evidence type="ECO:0000313" key="2">
    <source>
        <dbReference type="Proteomes" id="UP000188268"/>
    </source>
</evidence>
<dbReference type="EMBL" id="AWWV01005532">
    <property type="protein sequence ID" value="OMP05001.1"/>
    <property type="molecule type" value="Genomic_DNA"/>
</dbReference>
<reference evidence="1 2" key="1">
    <citation type="submission" date="2013-09" db="EMBL/GenBank/DDBJ databases">
        <title>Corchorus capsularis genome sequencing.</title>
        <authorList>
            <person name="Alam M."/>
            <person name="Haque M.S."/>
            <person name="Islam M.S."/>
            <person name="Emdad E.M."/>
            <person name="Islam M.M."/>
            <person name="Ahmed B."/>
            <person name="Halim A."/>
            <person name="Hossen Q.M.M."/>
            <person name="Hossain M.Z."/>
            <person name="Ahmed R."/>
            <person name="Khan M.M."/>
            <person name="Islam R."/>
            <person name="Rashid M.M."/>
            <person name="Khan S.A."/>
            <person name="Rahman M.S."/>
            <person name="Alam M."/>
        </authorList>
    </citation>
    <scope>NUCLEOTIDE SEQUENCE [LARGE SCALE GENOMIC DNA]</scope>
    <source>
        <strain evidence="2">cv. CVL-1</strain>
        <tissue evidence="1">Whole seedling</tissue>
    </source>
</reference>
<organism evidence="1 2">
    <name type="scientific">Corchorus capsularis</name>
    <name type="common">Jute</name>
    <dbReference type="NCBI Taxonomy" id="210143"/>
    <lineage>
        <taxon>Eukaryota</taxon>
        <taxon>Viridiplantae</taxon>
        <taxon>Streptophyta</taxon>
        <taxon>Embryophyta</taxon>
        <taxon>Tracheophyta</taxon>
        <taxon>Spermatophyta</taxon>
        <taxon>Magnoliopsida</taxon>
        <taxon>eudicotyledons</taxon>
        <taxon>Gunneridae</taxon>
        <taxon>Pentapetalae</taxon>
        <taxon>rosids</taxon>
        <taxon>malvids</taxon>
        <taxon>Malvales</taxon>
        <taxon>Malvaceae</taxon>
        <taxon>Grewioideae</taxon>
        <taxon>Apeibeae</taxon>
        <taxon>Corchorus</taxon>
    </lineage>
</organism>
<comment type="caution">
    <text evidence="1">The sequence shown here is derived from an EMBL/GenBank/DDBJ whole genome shotgun (WGS) entry which is preliminary data.</text>
</comment>
<evidence type="ECO:0000313" key="1">
    <source>
        <dbReference type="EMBL" id="OMP05001.1"/>
    </source>
</evidence>